<accession>A0ACB5UDN1</accession>
<name>A0ACB5UDN1_AMBMO</name>
<gene>
    <name evidence="1" type="ORF">Amon02_001278100</name>
</gene>
<reference evidence="1" key="1">
    <citation type="submission" date="2023-04" db="EMBL/GenBank/DDBJ databases">
        <title>Ambrosiozyma monospora NBRC 10751.</title>
        <authorList>
            <person name="Ichikawa N."/>
            <person name="Sato H."/>
            <person name="Tonouchi N."/>
        </authorList>
    </citation>
    <scope>NUCLEOTIDE SEQUENCE</scope>
    <source>
        <strain evidence="1">NBRC 10751</strain>
    </source>
</reference>
<organism evidence="1 2">
    <name type="scientific">Ambrosiozyma monospora</name>
    <name type="common">Yeast</name>
    <name type="synonym">Endomycopsis monosporus</name>
    <dbReference type="NCBI Taxonomy" id="43982"/>
    <lineage>
        <taxon>Eukaryota</taxon>
        <taxon>Fungi</taxon>
        <taxon>Dikarya</taxon>
        <taxon>Ascomycota</taxon>
        <taxon>Saccharomycotina</taxon>
        <taxon>Pichiomycetes</taxon>
        <taxon>Pichiales</taxon>
        <taxon>Pichiaceae</taxon>
        <taxon>Ambrosiozyma</taxon>
    </lineage>
</organism>
<sequence>MLGGFHLRTFQLISDDSKVISVDDLKRIRLDDSVIMKMQRFLNGPSSAGSVLSPTSNDDDNNNYTTNNTTNTATTSSSATPTRTPTATRVAAAEADNVESFNYLDFFMDNEHSLLMDMNTGYTLESANDDSDHEFDEDTYSEDVSLKSKQSKSGLETSNVLDELVV</sequence>
<comment type="caution">
    <text evidence="1">The sequence shown here is derived from an EMBL/GenBank/DDBJ whole genome shotgun (WGS) entry which is preliminary data.</text>
</comment>
<keyword evidence="2" id="KW-1185">Reference proteome</keyword>
<dbReference type="Proteomes" id="UP001165064">
    <property type="component" value="Unassembled WGS sequence"/>
</dbReference>
<evidence type="ECO:0000313" key="2">
    <source>
        <dbReference type="Proteomes" id="UP001165064"/>
    </source>
</evidence>
<evidence type="ECO:0000313" key="1">
    <source>
        <dbReference type="EMBL" id="GMF06774.1"/>
    </source>
</evidence>
<dbReference type="EMBL" id="BSXS01015479">
    <property type="protein sequence ID" value="GMF06774.1"/>
    <property type="molecule type" value="Genomic_DNA"/>
</dbReference>
<protein>
    <submittedName>
        <fullName evidence="1">Unnamed protein product</fullName>
    </submittedName>
</protein>
<proteinExistence type="predicted"/>